<dbReference type="EMBL" id="HE797181">
    <property type="protein sequence ID" value="CCM05179.1"/>
    <property type="molecule type" value="Genomic_DNA"/>
</dbReference>
<dbReference type="OrthoDB" id="2800934at2759"/>
<organism evidence="2 3">
    <name type="scientific">Fibroporia radiculosa</name>
    <dbReference type="NCBI Taxonomy" id="599839"/>
    <lineage>
        <taxon>Eukaryota</taxon>
        <taxon>Fungi</taxon>
        <taxon>Dikarya</taxon>
        <taxon>Basidiomycota</taxon>
        <taxon>Agaricomycotina</taxon>
        <taxon>Agaricomycetes</taxon>
        <taxon>Polyporales</taxon>
        <taxon>Fibroporiaceae</taxon>
        <taxon>Fibroporia</taxon>
    </lineage>
</organism>
<evidence type="ECO:0000313" key="2">
    <source>
        <dbReference type="EMBL" id="CCM05179.1"/>
    </source>
</evidence>
<dbReference type="AlphaFoldDB" id="J4H4L1"/>
<evidence type="ECO:0000256" key="1">
    <source>
        <dbReference type="SAM" id="MobiDB-lite"/>
    </source>
</evidence>
<dbReference type="RefSeq" id="XP_012184462.1">
    <property type="nucleotide sequence ID" value="XM_012329072.1"/>
</dbReference>
<protein>
    <recommendedName>
        <fullName evidence="4">WW domain-containing protein</fullName>
    </recommendedName>
</protein>
<name>J4H4L1_9APHY</name>
<accession>J4H4L1</accession>
<feature type="compositionally biased region" description="Polar residues" evidence="1">
    <location>
        <begin position="163"/>
        <end position="175"/>
    </location>
</feature>
<evidence type="ECO:0000313" key="3">
    <source>
        <dbReference type="Proteomes" id="UP000006352"/>
    </source>
</evidence>
<keyword evidence="3" id="KW-1185">Reference proteome</keyword>
<dbReference type="GeneID" id="24100090"/>
<proteinExistence type="predicted"/>
<feature type="region of interest" description="Disordered" evidence="1">
    <location>
        <begin position="334"/>
        <end position="363"/>
    </location>
</feature>
<dbReference type="STRING" id="599839.J4H4L1"/>
<feature type="region of interest" description="Disordered" evidence="1">
    <location>
        <begin position="163"/>
        <end position="184"/>
    </location>
</feature>
<reference evidence="2 3" key="1">
    <citation type="journal article" date="2012" name="Appl. Environ. Microbiol.">
        <title>Short-read sequencing for genomic analysis of the brown rot fungus Fibroporia radiculosa.</title>
        <authorList>
            <person name="Tang J.D."/>
            <person name="Perkins A.D."/>
            <person name="Sonstegard T.S."/>
            <person name="Schroeder S.G."/>
            <person name="Burgess S.C."/>
            <person name="Diehl S.V."/>
        </authorList>
    </citation>
    <scope>NUCLEOTIDE SEQUENCE [LARGE SCALE GENOMIC DNA]</scope>
    <source>
        <strain evidence="2 3">TFFH 294</strain>
    </source>
</reference>
<gene>
    <name evidence="2" type="ORF">FIBRA_07388</name>
</gene>
<sequence length="528" mass="59261">MSGSDALLHERSHAHARKVARHESLEWQPADLSGWNPESTPYDDLQKWERQGRVDRLRDLIPFWQDGVLAAERGEEAGRMEEFLERLEDEWNRTDGYCGQDGNDGWGRDTGEEVWGGGDIWGVQTGEGGRQVLVTPQRQQNYSEWGPGERDWGVSLPSISDIPLQSGNFPRQDVQSAKARDSRTKDQILDRDRWTFVETVAKKEAASVERTRHMHKFYDLPTDRKVREIRQLIRFLQAKPHVAVTSAAPMGQYKYRSGLSLKVPSPTTNHLLSYIMNYDSAALPDGWSQEFDQRTQHPFWVDTRAQPPRSIWVHPFEDEVFLREHPDIRKRLVAGELNDQPPPYSPRRHSYSGSSSSGATLGVPNVVDRNAASQPGTPAVEHRHRGFLNKLKDKTLGTREEREATRRREEAMRQEMRARRQQQYETQARNDRSWHASHSYGNPRFAGQSMYGPPLGDPYAYRSGIGGLGSGYGSRNQGMGGMGLPLLGGMAGGLLLGEVLDDFIDPGFGGGGLFGGGGFDGGFGGGFF</sequence>
<evidence type="ECO:0008006" key="4">
    <source>
        <dbReference type="Google" id="ProtNLM"/>
    </source>
</evidence>
<dbReference type="HOGENOM" id="CLU_515836_0_0_1"/>
<dbReference type="Proteomes" id="UP000006352">
    <property type="component" value="Unassembled WGS sequence"/>
</dbReference>
<dbReference type="InParanoid" id="J4H4L1"/>